<evidence type="ECO:0000313" key="3">
    <source>
        <dbReference type="EMBL" id="GGH06908.1"/>
    </source>
</evidence>
<dbReference type="InterPro" id="IPR029044">
    <property type="entry name" value="Nucleotide-diphossugar_trans"/>
</dbReference>
<comment type="caution">
    <text evidence="3">The sequence shown here is derived from an EMBL/GenBank/DDBJ whole genome shotgun (WGS) entry which is preliminary data.</text>
</comment>
<organism evidence="3 4">
    <name type="scientific">Glycocaulis albus</name>
    <dbReference type="NCBI Taxonomy" id="1382801"/>
    <lineage>
        <taxon>Bacteria</taxon>
        <taxon>Pseudomonadati</taxon>
        <taxon>Pseudomonadota</taxon>
        <taxon>Alphaproteobacteria</taxon>
        <taxon>Maricaulales</taxon>
        <taxon>Maricaulaceae</taxon>
        <taxon>Glycocaulis</taxon>
    </lineage>
</organism>
<feature type="transmembrane region" description="Helical" evidence="1">
    <location>
        <begin position="260"/>
        <end position="282"/>
    </location>
</feature>
<sequence length="311" mass="33707">MSSGARISAVMVSYRTGPVLFDSIRSVLSDPDIHELVLVNHDNPTNVTVRLDTMAAAQPRLNIIHTGANLGFGRGCNIGARASSGDYILLLNPDTLIARGAARIMVSTANALPPVSIVGARILNTDGTEQRGGRRGGLTLLSAMLSFTGLARILPGVRDFHREHEPLPSGPVEAPSVSGAAMLMSRETFQLLNGFDERYFLHVEDIDICERARRMGGRVMFEPRAAFVHVGSTSSANILLVEWHKAKGLNLFFRTYSGPAGQLVLLVAGPLMTMAIIGRALLIRANVRVSQARNRLQARLRLAQRRRNAGD</sequence>
<name>A0ABQ1XYV5_9PROT</name>
<dbReference type="SUPFAM" id="SSF53448">
    <property type="entry name" value="Nucleotide-diphospho-sugar transferases"/>
    <property type="match status" value="1"/>
</dbReference>
<reference evidence="4" key="1">
    <citation type="journal article" date="2019" name="Int. J. Syst. Evol. Microbiol.">
        <title>The Global Catalogue of Microorganisms (GCM) 10K type strain sequencing project: providing services to taxonomists for standard genome sequencing and annotation.</title>
        <authorList>
            <consortium name="The Broad Institute Genomics Platform"/>
            <consortium name="The Broad Institute Genome Sequencing Center for Infectious Disease"/>
            <person name="Wu L."/>
            <person name="Ma J."/>
        </authorList>
    </citation>
    <scope>NUCLEOTIDE SEQUENCE [LARGE SCALE GENOMIC DNA]</scope>
    <source>
        <strain evidence="4">CGMCC 1.12766</strain>
    </source>
</reference>
<protein>
    <submittedName>
        <fullName evidence="3">Glycosyl transferase</fullName>
    </submittedName>
</protein>
<dbReference type="Proteomes" id="UP000648722">
    <property type="component" value="Unassembled WGS sequence"/>
</dbReference>
<evidence type="ECO:0000259" key="2">
    <source>
        <dbReference type="Pfam" id="PF00535"/>
    </source>
</evidence>
<keyword evidence="1" id="KW-0812">Transmembrane</keyword>
<keyword evidence="1" id="KW-1133">Transmembrane helix</keyword>
<accession>A0ABQ1XYV5</accession>
<feature type="domain" description="Glycosyltransferase 2-like" evidence="2">
    <location>
        <begin position="8"/>
        <end position="137"/>
    </location>
</feature>
<evidence type="ECO:0000256" key="1">
    <source>
        <dbReference type="SAM" id="Phobius"/>
    </source>
</evidence>
<evidence type="ECO:0000313" key="4">
    <source>
        <dbReference type="Proteomes" id="UP000648722"/>
    </source>
</evidence>
<keyword evidence="4" id="KW-1185">Reference proteome</keyword>
<dbReference type="CDD" id="cd04186">
    <property type="entry name" value="GT_2_like_c"/>
    <property type="match status" value="1"/>
</dbReference>
<dbReference type="Gene3D" id="3.90.550.10">
    <property type="entry name" value="Spore Coat Polysaccharide Biosynthesis Protein SpsA, Chain A"/>
    <property type="match status" value="1"/>
</dbReference>
<keyword evidence="3" id="KW-0808">Transferase</keyword>
<dbReference type="InterPro" id="IPR001173">
    <property type="entry name" value="Glyco_trans_2-like"/>
</dbReference>
<keyword evidence="1" id="KW-0472">Membrane</keyword>
<dbReference type="PANTHER" id="PTHR43179">
    <property type="entry name" value="RHAMNOSYLTRANSFERASE WBBL"/>
    <property type="match status" value="1"/>
</dbReference>
<dbReference type="GO" id="GO:0016740">
    <property type="term" value="F:transferase activity"/>
    <property type="evidence" value="ECO:0007669"/>
    <property type="project" value="UniProtKB-KW"/>
</dbReference>
<dbReference type="EMBL" id="BMFS01000013">
    <property type="protein sequence ID" value="GGH06908.1"/>
    <property type="molecule type" value="Genomic_DNA"/>
</dbReference>
<dbReference type="Pfam" id="PF00535">
    <property type="entry name" value="Glycos_transf_2"/>
    <property type="match status" value="1"/>
</dbReference>
<proteinExistence type="predicted"/>
<dbReference type="PANTHER" id="PTHR43179:SF7">
    <property type="entry name" value="RHAMNOSYLTRANSFERASE WBBL"/>
    <property type="match status" value="1"/>
</dbReference>
<gene>
    <name evidence="3" type="ORF">GCM10007420_24490</name>
</gene>
<dbReference type="RefSeq" id="WP_188452885.1">
    <property type="nucleotide sequence ID" value="NZ_BMFS01000013.1"/>
</dbReference>